<evidence type="ECO:0000256" key="3">
    <source>
        <dbReference type="SAM" id="SignalP"/>
    </source>
</evidence>
<reference evidence="6 7" key="1">
    <citation type="submission" date="2019-03" db="EMBL/GenBank/DDBJ databases">
        <title>Genomic Encyclopedia of Type Strains, Phase IV (KMG-IV): sequencing the most valuable type-strain genomes for metagenomic binning, comparative biology and taxonomic classification.</title>
        <authorList>
            <person name="Goeker M."/>
        </authorList>
    </citation>
    <scope>NUCLEOTIDE SEQUENCE [LARGE SCALE GENOMIC DNA]</scope>
    <source>
        <strain evidence="6 7">DSM 13054</strain>
    </source>
</reference>
<dbReference type="PROSITE" id="PS50022">
    <property type="entry name" value="FA58C_3"/>
    <property type="match status" value="1"/>
</dbReference>
<evidence type="ECO:0000313" key="7">
    <source>
        <dbReference type="Proteomes" id="UP000294886"/>
    </source>
</evidence>
<dbReference type="InterPro" id="IPR000421">
    <property type="entry name" value="FA58C"/>
</dbReference>
<dbReference type="EMBL" id="SLWU01000037">
    <property type="protein sequence ID" value="TCO56191.1"/>
    <property type="molecule type" value="Genomic_DNA"/>
</dbReference>
<proteinExistence type="predicted"/>
<evidence type="ECO:0000259" key="5">
    <source>
        <dbReference type="PROSITE" id="PS50263"/>
    </source>
</evidence>
<dbReference type="Pfam" id="PF22633">
    <property type="entry name" value="F5_F8_type_C_2"/>
    <property type="match status" value="1"/>
</dbReference>
<feature type="signal peptide" evidence="3">
    <location>
        <begin position="1"/>
        <end position="21"/>
    </location>
</feature>
<feature type="domain" description="F5/8 type C" evidence="4">
    <location>
        <begin position="360"/>
        <end position="500"/>
    </location>
</feature>
<feature type="chain" id="PRO_5039283311" evidence="3">
    <location>
        <begin position="22"/>
        <end position="500"/>
    </location>
</feature>
<dbReference type="InterPro" id="IPR008979">
    <property type="entry name" value="Galactose-bd-like_sf"/>
</dbReference>
<dbReference type="InterPro" id="IPR003010">
    <property type="entry name" value="C-N_Hydrolase"/>
</dbReference>
<protein>
    <submittedName>
        <fullName evidence="6">Carbon-nitrogen hydrolase</fullName>
    </submittedName>
</protein>
<dbReference type="PANTHER" id="PTHR43674">
    <property type="entry name" value="NITRILASE C965.09-RELATED"/>
    <property type="match status" value="1"/>
</dbReference>
<dbReference type="SUPFAM" id="SSF49785">
    <property type="entry name" value="Galactose-binding domain-like"/>
    <property type="match status" value="1"/>
</dbReference>
<dbReference type="GO" id="GO:0016811">
    <property type="term" value="F:hydrolase activity, acting on carbon-nitrogen (but not peptide) bonds, in linear amides"/>
    <property type="evidence" value="ECO:0007669"/>
    <property type="project" value="TreeGrafter"/>
</dbReference>
<organism evidence="6 7">
    <name type="scientific">Caldanaerobacter subterraneus</name>
    <dbReference type="NCBI Taxonomy" id="911092"/>
    <lineage>
        <taxon>Bacteria</taxon>
        <taxon>Bacillati</taxon>
        <taxon>Bacillota</taxon>
        <taxon>Clostridia</taxon>
        <taxon>Thermoanaerobacterales</taxon>
        <taxon>Thermoanaerobacteraceae</taxon>
        <taxon>Caldanaerobacter</taxon>
    </lineage>
</organism>
<dbReference type="PROSITE" id="PS50263">
    <property type="entry name" value="CN_HYDROLASE"/>
    <property type="match status" value="1"/>
</dbReference>
<dbReference type="Gene3D" id="2.60.120.260">
    <property type="entry name" value="Galactose-binding domain-like"/>
    <property type="match status" value="1"/>
</dbReference>
<feature type="domain" description="CN hydrolase" evidence="5">
    <location>
        <begin position="77"/>
        <end position="367"/>
    </location>
</feature>
<dbReference type="Gene3D" id="3.60.110.10">
    <property type="entry name" value="Carbon-nitrogen hydrolase"/>
    <property type="match status" value="1"/>
</dbReference>
<keyword evidence="2" id="KW-0326">Glycosidase</keyword>
<comment type="caution">
    <text evidence="6">The sequence shown here is derived from an EMBL/GenBank/DDBJ whole genome shotgun (WGS) entry which is preliminary data.</text>
</comment>
<dbReference type="GO" id="GO:0016798">
    <property type="term" value="F:hydrolase activity, acting on glycosyl bonds"/>
    <property type="evidence" value="ECO:0007669"/>
    <property type="project" value="UniProtKB-KW"/>
</dbReference>
<dbReference type="CDD" id="cd07197">
    <property type="entry name" value="nitrilase"/>
    <property type="match status" value="1"/>
</dbReference>
<gene>
    <name evidence="6" type="ORF">EV203_13710</name>
</gene>
<evidence type="ECO:0000313" key="6">
    <source>
        <dbReference type="EMBL" id="TCO56191.1"/>
    </source>
</evidence>
<dbReference type="AlphaFoldDB" id="A0A4R2J9Y6"/>
<dbReference type="Proteomes" id="UP000294886">
    <property type="component" value="Unassembled WGS sequence"/>
</dbReference>
<dbReference type="InterPro" id="IPR036526">
    <property type="entry name" value="C-N_Hydrolase_sf"/>
</dbReference>
<dbReference type="Pfam" id="PF00795">
    <property type="entry name" value="CN_hydrolase"/>
    <property type="match status" value="1"/>
</dbReference>
<dbReference type="InterPro" id="IPR050345">
    <property type="entry name" value="Aliph_Amidase/BUP"/>
</dbReference>
<sequence>MRIRKFASIFLIAVMVLTLFAEISNSETVKAEEPSFQSFQLVAVQWKWDVNDYASPTAFKNKLHSVMQDVVAQLDPNLPALVCFPEFIGLPLLFVDGDVDLLQNASTFADAIEALILRRWASVLAFMTWYGVGPVRALFLERSGAMQQAYLDAFKEVAATYNVYIVGGSIAMREVDGSGNLIKDDNTCYNLSYFFGPDGKVLGWQKKVHLTPMEQYKDEKGNYGLDLNPGTLEELKVFSTPFGEVSIAICYDAFFQDVIQTLAARGGGILVQPSANPKEWDTWQQEDWLNGCWQATREPNGLNWFVNPMMVGLLKDITFEGQSSIGVNASVGSGTQMNYMDLEPIEGFLAIAETKDQPEIVVQTITTDQARINYALNKPATASGNQNSELTPEKAVDGAFYSRWASRKQDNEWWKVDLGSVVKVKGVTIWWERAYAKTYSIQVSTDDVNYTTVYSTTSGDGGVDTIWFEPVNARYIKVLCIQRVSSWYPFSFWEAKVYNN</sequence>
<evidence type="ECO:0000256" key="2">
    <source>
        <dbReference type="ARBA" id="ARBA00023295"/>
    </source>
</evidence>
<keyword evidence="1 6" id="KW-0378">Hydrolase</keyword>
<accession>A0A4R2J9Y6</accession>
<dbReference type="RefSeq" id="WP_043883954.1">
    <property type="nucleotide sequence ID" value="NZ_SLWU01000037.1"/>
</dbReference>
<dbReference type="SUPFAM" id="SSF56317">
    <property type="entry name" value="Carbon-nitrogen hydrolase"/>
    <property type="match status" value="1"/>
</dbReference>
<dbReference type="PANTHER" id="PTHR43674:SF13">
    <property type="entry name" value="CN HYDROLASE DOMAIN-CONTAINING PROTEIN"/>
    <property type="match status" value="1"/>
</dbReference>
<keyword evidence="3" id="KW-0732">Signal</keyword>
<evidence type="ECO:0000256" key="1">
    <source>
        <dbReference type="ARBA" id="ARBA00022801"/>
    </source>
</evidence>
<name>A0A4R2J9Y6_9THEO</name>
<evidence type="ECO:0000259" key="4">
    <source>
        <dbReference type="PROSITE" id="PS50022"/>
    </source>
</evidence>